<evidence type="ECO:0000259" key="7">
    <source>
        <dbReference type="Pfam" id="PF08100"/>
    </source>
</evidence>
<keyword evidence="1 8" id="KW-0489">Methyltransferase</keyword>
<dbReference type="GeneID" id="25726997"/>
<evidence type="ECO:0000313" key="9">
    <source>
        <dbReference type="Proteomes" id="UP000054498"/>
    </source>
</evidence>
<feature type="region of interest" description="Disordered" evidence="5">
    <location>
        <begin position="65"/>
        <end position="84"/>
    </location>
</feature>
<dbReference type="OrthoDB" id="547484at2759"/>
<dbReference type="Pfam" id="PF00891">
    <property type="entry name" value="Methyltransf_2"/>
    <property type="match status" value="1"/>
</dbReference>
<evidence type="ECO:0000256" key="1">
    <source>
        <dbReference type="ARBA" id="ARBA00022603"/>
    </source>
</evidence>
<evidence type="ECO:0000256" key="3">
    <source>
        <dbReference type="ARBA" id="ARBA00022691"/>
    </source>
</evidence>
<dbReference type="GO" id="GO:0046983">
    <property type="term" value="F:protein dimerization activity"/>
    <property type="evidence" value="ECO:0007669"/>
    <property type="project" value="InterPro"/>
</dbReference>
<dbReference type="SUPFAM" id="SSF46785">
    <property type="entry name" value="Winged helix' DNA-binding domain"/>
    <property type="match status" value="1"/>
</dbReference>
<dbReference type="EMBL" id="KK100298">
    <property type="protein sequence ID" value="KIZ07070.1"/>
    <property type="molecule type" value="Genomic_DNA"/>
</dbReference>
<feature type="compositionally biased region" description="Low complexity" evidence="5">
    <location>
        <begin position="75"/>
        <end position="84"/>
    </location>
</feature>
<dbReference type="Gene3D" id="1.10.10.10">
    <property type="entry name" value="Winged helix-like DNA-binding domain superfamily/Winged helix DNA-binding domain"/>
    <property type="match status" value="1"/>
</dbReference>
<evidence type="ECO:0000259" key="6">
    <source>
        <dbReference type="Pfam" id="PF00891"/>
    </source>
</evidence>
<evidence type="ECO:0000313" key="8">
    <source>
        <dbReference type="EMBL" id="KIZ07070.1"/>
    </source>
</evidence>
<dbReference type="STRING" id="145388.A0A0D2MX35"/>
<dbReference type="Pfam" id="PF08100">
    <property type="entry name" value="Dimerisation"/>
    <property type="match status" value="1"/>
</dbReference>
<keyword evidence="3" id="KW-0949">S-adenosyl-L-methionine</keyword>
<dbReference type="InterPro" id="IPR016461">
    <property type="entry name" value="COMT-like"/>
</dbReference>
<dbReference type="PIRSF" id="PIRSF005739">
    <property type="entry name" value="O-mtase"/>
    <property type="match status" value="1"/>
</dbReference>
<feature type="active site" description="Proton acceptor" evidence="4">
    <location>
        <position position="286"/>
    </location>
</feature>
<organism evidence="8 9">
    <name type="scientific">Monoraphidium neglectum</name>
    <dbReference type="NCBI Taxonomy" id="145388"/>
    <lineage>
        <taxon>Eukaryota</taxon>
        <taxon>Viridiplantae</taxon>
        <taxon>Chlorophyta</taxon>
        <taxon>core chlorophytes</taxon>
        <taxon>Chlorophyceae</taxon>
        <taxon>CS clade</taxon>
        <taxon>Sphaeropleales</taxon>
        <taxon>Selenastraceae</taxon>
        <taxon>Monoraphidium</taxon>
    </lineage>
</organism>
<protein>
    <submittedName>
        <fullName evidence="8">O-methyltransferase, family 2 O-methyltransferase</fullName>
        <ecNumber evidence="8">2.1.1.-</ecNumber>
    </submittedName>
</protein>
<evidence type="ECO:0000256" key="2">
    <source>
        <dbReference type="ARBA" id="ARBA00022679"/>
    </source>
</evidence>
<dbReference type="InterPro" id="IPR012967">
    <property type="entry name" value="COMT_dimerisation"/>
</dbReference>
<name>A0A0D2MX35_9CHLO</name>
<gene>
    <name evidence="8" type="ORF">MNEG_0879</name>
</gene>
<dbReference type="PANTHER" id="PTHR43712:SF2">
    <property type="entry name" value="O-METHYLTRANSFERASE CICE"/>
    <property type="match status" value="1"/>
</dbReference>
<dbReference type="PANTHER" id="PTHR43712">
    <property type="entry name" value="PUTATIVE (AFU_ORTHOLOGUE AFUA_4G14580)-RELATED"/>
    <property type="match status" value="1"/>
</dbReference>
<evidence type="ECO:0000256" key="4">
    <source>
        <dbReference type="PIRSR" id="PIRSR005739-1"/>
    </source>
</evidence>
<dbReference type="PROSITE" id="PS51683">
    <property type="entry name" value="SAM_OMT_II"/>
    <property type="match status" value="1"/>
</dbReference>
<dbReference type="GO" id="GO:0032259">
    <property type="term" value="P:methylation"/>
    <property type="evidence" value="ECO:0007669"/>
    <property type="project" value="UniProtKB-KW"/>
</dbReference>
<dbReference type="InterPro" id="IPR029063">
    <property type="entry name" value="SAM-dependent_MTases_sf"/>
</dbReference>
<sequence length="298" mass="31719">MLAAELASVFLKSQVLFAIVELGVPQALKGGPMTASQLAAEVGAARAEWLNRLLKAAAELGVVSKRQRRPRQQQRRAAGASAVQGADAGAGPVAAAGPYDVFSEADEFEYYGNSLTAVLCSGHKSSMAAMVRLYRYNYESAASLAESIRVGAPSHELRAGRGFWEGLAGDAAKGAVFDAAMGSFKDLGGASVVAGYDWGQFDQVIDVAGGNGSFVAALLLRHPKLVGAVVDQREQVRRGAEWWRSAHPELLPRALFVMGDMFDASTIPPPLPTAVRPAYVLRNILHNWDDAEALQILK</sequence>
<dbReference type="KEGG" id="mng:MNEG_0879"/>
<reference evidence="8 9" key="1">
    <citation type="journal article" date="2013" name="BMC Genomics">
        <title>Reconstruction of the lipid metabolism for the microalga Monoraphidium neglectum from its genome sequence reveals characteristics suitable for biofuel production.</title>
        <authorList>
            <person name="Bogen C."/>
            <person name="Al-Dilaimi A."/>
            <person name="Albersmeier A."/>
            <person name="Wichmann J."/>
            <person name="Grundmann M."/>
            <person name="Rupp O."/>
            <person name="Lauersen K.J."/>
            <person name="Blifernez-Klassen O."/>
            <person name="Kalinowski J."/>
            <person name="Goesmann A."/>
            <person name="Mussgnug J.H."/>
            <person name="Kruse O."/>
        </authorList>
    </citation>
    <scope>NUCLEOTIDE SEQUENCE [LARGE SCALE GENOMIC DNA]</scope>
    <source>
        <strain evidence="8 9">SAG 48.87</strain>
    </source>
</reference>
<feature type="compositionally biased region" description="Basic residues" evidence="5">
    <location>
        <begin position="65"/>
        <end position="74"/>
    </location>
</feature>
<dbReference type="AlphaFoldDB" id="A0A0D2MX35"/>
<dbReference type="SUPFAM" id="SSF53335">
    <property type="entry name" value="S-adenosyl-L-methionine-dependent methyltransferases"/>
    <property type="match status" value="1"/>
</dbReference>
<proteinExistence type="predicted"/>
<dbReference type="InterPro" id="IPR001077">
    <property type="entry name" value="COMT_C"/>
</dbReference>
<dbReference type="Gene3D" id="3.40.50.150">
    <property type="entry name" value="Vaccinia Virus protein VP39"/>
    <property type="match status" value="1"/>
</dbReference>
<keyword evidence="2 8" id="KW-0808">Transferase</keyword>
<feature type="domain" description="O-methyltransferase dimerisation" evidence="7">
    <location>
        <begin position="5"/>
        <end position="69"/>
    </location>
</feature>
<accession>A0A0D2MX35</accession>
<dbReference type="RefSeq" id="XP_013906089.1">
    <property type="nucleotide sequence ID" value="XM_014050635.1"/>
</dbReference>
<dbReference type="Gene3D" id="1.10.287.1350">
    <property type="match status" value="1"/>
</dbReference>
<dbReference type="EC" id="2.1.1.-" evidence="8"/>
<dbReference type="Proteomes" id="UP000054498">
    <property type="component" value="Unassembled WGS sequence"/>
</dbReference>
<keyword evidence="9" id="KW-1185">Reference proteome</keyword>
<evidence type="ECO:0000256" key="5">
    <source>
        <dbReference type="SAM" id="MobiDB-lite"/>
    </source>
</evidence>
<feature type="domain" description="O-methyltransferase C-terminal" evidence="6">
    <location>
        <begin position="143"/>
        <end position="298"/>
    </location>
</feature>
<dbReference type="InterPro" id="IPR036388">
    <property type="entry name" value="WH-like_DNA-bd_sf"/>
</dbReference>
<dbReference type="GO" id="GO:0008171">
    <property type="term" value="F:O-methyltransferase activity"/>
    <property type="evidence" value="ECO:0007669"/>
    <property type="project" value="InterPro"/>
</dbReference>
<dbReference type="InterPro" id="IPR036390">
    <property type="entry name" value="WH_DNA-bd_sf"/>
</dbReference>